<dbReference type="Gene3D" id="1.10.10.10">
    <property type="entry name" value="Winged helix-like DNA-binding domain superfamily/Winged helix DNA-binding domain"/>
    <property type="match status" value="1"/>
</dbReference>
<dbReference type="Proteomes" id="UP000515317">
    <property type="component" value="Chromosome"/>
</dbReference>
<dbReference type="Pfam" id="PF00392">
    <property type="entry name" value="GntR"/>
    <property type="match status" value="1"/>
</dbReference>
<dbReference type="PANTHER" id="PTHR43537:SF24">
    <property type="entry name" value="GLUCONATE OPERON TRANSCRIPTIONAL REPRESSOR"/>
    <property type="match status" value="1"/>
</dbReference>
<evidence type="ECO:0000256" key="2">
    <source>
        <dbReference type="ARBA" id="ARBA00023125"/>
    </source>
</evidence>
<dbReference type="SUPFAM" id="SSF46785">
    <property type="entry name" value="Winged helix' DNA-binding domain"/>
    <property type="match status" value="1"/>
</dbReference>
<organism evidence="5 6">
    <name type="scientific">Terrihabitans soli</name>
    <dbReference type="NCBI Taxonomy" id="708113"/>
    <lineage>
        <taxon>Bacteria</taxon>
        <taxon>Pseudomonadati</taxon>
        <taxon>Pseudomonadota</taxon>
        <taxon>Alphaproteobacteria</taxon>
        <taxon>Hyphomicrobiales</taxon>
        <taxon>Terrihabitans</taxon>
    </lineage>
</organism>
<evidence type="ECO:0000259" key="4">
    <source>
        <dbReference type="PROSITE" id="PS50949"/>
    </source>
</evidence>
<dbReference type="SMART" id="SM00895">
    <property type="entry name" value="FCD"/>
    <property type="match status" value="1"/>
</dbReference>
<dbReference type="GO" id="GO:0003700">
    <property type="term" value="F:DNA-binding transcription factor activity"/>
    <property type="evidence" value="ECO:0007669"/>
    <property type="project" value="InterPro"/>
</dbReference>
<feature type="domain" description="HTH gntR-type" evidence="4">
    <location>
        <begin position="19"/>
        <end position="86"/>
    </location>
</feature>
<dbReference type="AlphaFoldDB" id="A0A6S6QTP0"/>
<dbReference type="InterPro" id="IPR008920">
    <property type="entry name" value="TF_FadR/GntR_C"/>
</dbReference>
<reference evidence="5 6" key="1">
    <citation type="submission" date="2020-08" db="EMBL/GenBank/DDBJ databases">
        <title>Genome sequence of Rhizobiales bacterium strain IZ6.</title>
        <authorList>
            <person name="Nakai R."/>
            <person name="Naganuma T."/>
        </authorList>
    </citation>
    <scope>NUCLEOTIDE SEQUENCE [LARGE SCALE GENOMIC DNA]</scope>
    <source>
        <strain evidence="5 6">IZ6</strain>
    </source>
</reference>
<protein>
    <submittedName>
        <fullName evidence="5">GntR family transcriptional regulator</fullName>
    </submittedName>
</protein>
<dbReference type="Gene3D" id="1.20.120.530">
    <property type="entry name" value="GntR ligand-binding domain-like"/>
    <property type="match status" value="1"/>
</dbReference>
<dbReference type="InterPro" id="IPR011711">
    <property type="entry name" value="GntR_C"/>
</dbReference>
<keyword evidence="1" id="KW-0805">Transcription regulation</keyword>
<dbReference type="Pfam" id="PF07729">
    <property type="entry name" value="FCD"/>
    <property type="match status" value="1"/>
</dbReference>
<evidence type="ECO:0000256" key="1">
    <source>
        <dbReference type="ARBA" id="ARBA00023015"/>
    </source>
</evidence>
<dbReference type="CDD" id="cd07377">
    <property type="entry name" value="WHTH_GntR"/>
    <property type="match status" value="1"/>
</dbReference>
<gene>
    <name evidence="5" type="ORF">IZ6_11760</name>
</gene>
<evidence type="ECO:0000313" key="6">
    <source>
        <dbReference type="Proteomes" id="UP000515317"/>
    </source>
</evidence>
<accession>A0A6S6QTP0</accession>
<dbReference type="InterPro" id="IPR036390">
    <property type="entry name" value="WH_DNA-bd_sf"/>
</dbReference>
<keyword evidence="2" id="KW-0238">DNA-binding</keyword>
<dbReference type="InterPro" id="IPR000524">
    <property type="entry name" value="Tscrpt_reg_HTH_GntR"/>
</dbReference>
<dbReference type="InterPro" id="IPR036388">
    <property type="entry name" value="WH-like_DNA-bd_sf"/>
</dbReference>
<dbReference type="SUPFAM" id="SSF48008">
    <property type="entry name" value="GntR ligand-binding domain-like"/>
    <property type="match status" value="1"/>
</dbReference>
<dbReference type="PANTHER" id="PTHR43537">
    <property type="entry name" value="TRANSCRIPTIONAL REGULATOR, GNTR FAMILY"/>
    <property type="match status" value="1"/>
</dbReference>
<dbReference type="PROSITE" id="PS50949">
    <property type="entry name" value="HTH_GNTR"/>
    <property type="match status" value="1"/>
</dbReference>
<proteinExistence type="predicted"/>
<dbReference type="KEGG" id="tso:IZ6_11760"/>
<evidence type="ECO:0000256" key="3">
    <source>
        <dbReference type="ARBA" id="ARBA00023163"/>
    </source>
</evidence>
<dbReference type="RefSeq" id="WP_222877068.1">
    <property type="nucleotide sequence ID" value="NZ_AP023361.1"/>
</dbReference>
<sequence length="233" mass="26417">MKPLQTSDLPSKNQPFGVRSLAMALRTEIEKMILQGGMPMGERLNENYFAEKFQVSRGPVREAFRALVEAGLVEFIPNRGVFVRQVSLEQARAAYEVRAALFSMAGRLAAVRRRKEEIVRLRGLVHDMDTAIDKRESDLYYRLNLDLHSAIMEAAGNERLAANYYGLIKELHLFRAKNLILGDHVENARISNAEHATMVEAIASGDEMRSYEAHYAHVMNARERLITSNKKAE</sequence>
<name>A0A6S6QTP0_9HYPH</name>
<evidence type="ECO:0000313" key="5">
    <source>
        <dbReference type="EMBL" id="BCJ90441.1"/>
    </source>
</evidence>
<dbReference type="SMART" id="SM00345">
    <property type="entry name" value="HTH_GNTR"/>
    <property type="match status" value="1"/>
</dbReference>
<dbReference type="GO" id="GO:0003677">
    <property type="term" value="F:DNA binding"/>
    <property type="evidence" value="ECO:0007669"/>
    <property type="project" value="UniProtKB-KW"/>
</dbReference>
<keyword evidence="6" id="KW-1185">Reference proteome</keyword>
<dbReference type="EMBL" id="AP023361">
    <property type="protein sequence ID" value="BCJ90441.1"/>
    <property type="molecule type" value="Genomic_DNA"/>
</dbReference>
<keyword evidence="3" id="KW-0804">Transcription</keyword>